<dbReference type="Proteomes" id="UP000095285">
    <property type="component" value="Unassembled WGS sequence"/>
</dbReference>
<gene>
    <name evidence="1 3" type="ORF">LOAG_09713</name>
</gene>
<reference evidence="1 2" key="1">
    <citation type="submission" date="2012-04" db="EMBL/GenBank/DDBJ databases">
        <title>The Genome Sequence of Loa loa.</title>
        <authorList>
            <consortium name="The Broad Institute Genome Sequencing Platform"/>
            <consortium name="Broad Institute Genome Sequencing Center for Infectious Disease"/>
            <person name="Nutman T.B."/>
            <person name="Fink D.L."/>
            <person name="Russ C."/>
            <person name="Young S."/>
            <person name="Zeng Q."/>
            <person name="Gargeya S."/>
            <person name="Alvarado L."/>
            <person name="Berlin A."/>
            <person name="Chapman S.B."/>
            <person name="Chen Z."/>
            <person name="Freedman E."/>
            <person name="Gellesch M."/>
            <person name="Goldberg J."/>
            <person name="Griggs A."/>
            <person name="Gujja S."/>
            <person name="Heilman E.R."/>
            <person name="Heiman D."/>
            <person name="Howarth C."/>
            <person name="Mehta T."/>
            <person name="Neiman D."/>
            <person name="Pearson M."/>
            <person name="Roberts A."/>
            <person name="Saif S."/>
            <person name="Shea T."/>
            <person name="Shenoy N."/>
            <person name="Sisk P."/>
            <person name="Stolte C."/>
            <person name="Sykes S."/>
            <person name="White J."/>
            <person name="Yandava C."/>
            <person name="Haas B."/>
            <person name="Henn M.R."/>
            <person name="Nusbaum C."/>
            <person name="Birren B."/>
        </authorList>
    </citation>
    <scope>NUCLEOTIDE SEQUENCE [LARGE SCALE GENOMIC DNA]</scope>
</reference>
<evidence type="ECO:0000313" key="1">
    <source>
        <dbReference type="EMBL" id="EFO18782.2"/>
    </source>
</evidence>
<organism evidence="2 3">
    <name type="scientific">Loa loa</name>
    <name type="common">Eye worm</name>
    <name type="synonym">Filaria loa</name>
    <dbReference type="NCBI Taxonomy" id="7209"/>
    <lineage>
        <taxon>Eukaryota</taxon>
        <taxon>Metazoa</taxon>
        <taxon>Ecdysozoa</taxon>
        <taxon>Nematoda</taxon>
        <taxon>Chromadorea</taxon>
        <taxon>Rhabditida</taxon>
        <taxon>Spirurina</taxon>
        <taxon>Spiruromorpha</taxon>
        <taxon>Filarioidea</taxon>
        <taxon>Onchocercidae</taxon>
        <taxon>Loa</taxon>
    </lineage>
</organism>
<dbReference type="WBParaSite" id="EN70_1833">
    <property type="protein sequence ID" value="EN70_1833"/>
    <property type="gene ID" value="EN70_1833"/>
</dbReference>
<accession>A0A1S0TSK1</accession>
<dbReference type="KEGG" id="loa:LOAG_09713"/>
<dbReference type="OMA" id="KEGCHSA"/>
<keyword evidence="2" id="KW-1185">Reference proteome</keyword>
<proteinExistence type="predicted"/>
<sequence>MFKKAKNLTSDTVDKIKKTTNNAYHRMKGDKKFKEGCHSAKEAAAELVGKAGEILGESGEMIKEMGKKL</sequence>
<evidence type="ECO:0000313" key="3">
    <source>
        <dbReference type="WBParaSite" id="EN70_1833"/>
    </source>
</evidence>
<name>A0A1I7VEZ8_LOALO</name>
<reference evidence="3" key="2">
    <citation type="submission" date="2016-11" db="UniProtKB">
        <authorList>
            <consortium name="WormBaseParasite"/>
        </authorList>
    </citation>
    <scope>IDENTIFICATION</scope>
</reference>
<dbReference type="CTD" id="9947154"/>
<dbReference type="EMBL" id="JH712359">
    <property type="protein sequence ID" value="EFO18782.2"/>
    <property type="molecule type" value="Genomic_DNA"/>
</dbReference>
<dbReference type="GeneID" id="9947154"/>
<evidence type="ECO:0000313" key="2">
    <source>
        <dbReference type="Proteomes" id="UP000095285"/>
    </source>
</evidence>
<dbReference type="AlphaFoldDB" id="A0A1I7VEZ8"/>
<accession>A0A1I7VEZ8</accession>
<dbReference type="RefSeq" id="XP_020301820.1">
    <property type="nucleotide sequence ID" value="XM_020448000.1"/>
</dbReference>
<protein>
    <submittedName>
        <fullName evidence="3">MT0933-like antitoxin protein</fullName>
    </submittedName>
</protein>